<proteinExistence type="predicted"/>
<evidence type="ECO:0000313" key="1">
    <source>
        <dbReference type="EMBL" id="TCU11658.1"/>
    </source>
</evidence>
<reference evidence="1 2" key="1">
    <citation type="submission" date="2019-03" db="EMBL/GenBank/DDBJ databases">
        <title>Genomic Encyclopedia of Type Strains, Phase IV (KMG-V): Genome sequencing to study the core and pangenomes of soil and plant-associated prokaryotes.</title>
        <authorList>
            <person name="Whitman W."/>
        </authorList>
    </citation>
    <scope>NUCLEOTIDE SEQUENCE [LARGE SCALE GENOMIC DNA]</scope>
    <source>
        <strain evidence="1 2">FB403</strain>
    </source>
</reference>
<protein>
    <submittedName>
        <fullName evidence="1">Uncharacterized protein</fullName>
    </submittedName>
</protein>
<dbReference type="Proteomes" id="UP000295021">
    <property type="component" value="Unassembled WGS sequence"/>
</dbReference>
<sequence length="29" mass="3114">MKNLLTSWPLWVLLSAGFAALTAIIVKVG</sequence>
<name>A0AAX2QAS2_9HYPH</name>
<organism evidence="1 2">
    <name type="scientific">Rhizobium laguerreae</name>
    <dbReference type="NCBI Taxonomy" id="1076926"/>
    <lineage>
        <taxon>Bacteria</taxon>
        <taxon>Pseudomonadati</taxon>
        <taxon>Pseudomonadota</taxon>
        <taxon>Alphaproteobacteria</taxon>
        <taxon>Hyphomicrobiales</taxon>
        <taxon>Rhizobiaceae</taxon>
        <taxon>Rhizobium/Agrobacterium group</taxon>
        <taxon>Rhizobium</taxon>
    </lineage>
</organism>
<comment type="caution">
    <text evidence="1">The sequence shown here is derived from an EMBL/GenBank/DDBJ whole genome shotgun (WGS) entry which is preliminary data.</text>
</comment>
<evidence type="ECO:0000313" key="2">
    <source>
        <dbReference type="Proteomes" id="UP000295021"/>
    </source>
</evidence>
<dbReference type="EMBL" id="SMBI01000037">
    <property type="protein sequence ID" value="TCU11658.1"/>
    <property type="molecule type" value="Genomic_DNA"/>
</dbReference>
<dbReference type="AlphaFoldDB" id="A0AAX2QAS2"/>
<gene>
    <name evidence="1" type="ORF">EV131_13720</name>
</gene>
<accession>A0AAX2QAS2</accession>